<feature type="domain" description="TonB-dependent transporter Oar-like beta-barrel" evidence="11">
    <location>
        <begin position="258"/>
        <end position="334"/>
    </location>
</feature>
<accession>A0A562R859</accession>
<feature type="domain" description="TonB-dependent transporter Oar-like beta-barrel" evidence="11">
    <location>
        <begin position="342"/>
        <end position="684"/>
    </location>
</feature>
<evidence type="ECO:0000256" key="1">
    <source>
        <dbReference type="ARBA" id="ARBA00004571"/>
    </source>
</evidence>
<keyword evidence="7 12" id="KW-0675">Receptor</keyword>
<keyword evidence="5 9" id="KW-0812">Transmembrane</keyword>
<dbReference type="InterPro" id="IPR037066">
    <property type="entry name" value="Plug_dom_sf"/>
</dbReference>
<dbReference type="PANTHER" id="PTHR30069">
    <property type="entry name" value="TONB-DEPENDENT OUTER MEMBRANE RECEPTOR"/>
    <property type="match status" value="1"/>
</dbReference>
<keyword evidence="4 9" id="KW-1134">Transmembrane beta strand</keyword>
<keyword evidence="13" id="KW-1185">Reference proteome</keyword>
<dbReference type="InterPro" id="IPR039426">
    <property type="entry name" value="TonB-dep_rcpt-like"/>
</dbReference>
<reference evidence="12 13" key="1">
    <citation type="journal article" date="2015" name="Stand. Genomic Sci.">
        <title>Genomic Encyclopedia of Bacterial and Archaeal Type Strains, Phase III: the genomes of soil and plant-associated and newly described type strains.</title>
        <authorList>
            <person name="Whitman W.B."/>
            <person name="Woyke T."/>
            <person name="Klenk H.P."/>
            <person name="Zhou Y."/>
            <person name="Lilburn T.G."/>
            <person name="Beck B.J."/>
            <person name="De Vos P."/>
            <person name="Vandamme P."/>
            <person name="Eisen J.A."/>
            <person name="Garrity G."/>
            <person name="Hugenholtz P."/>
            <person name="Kyrpides N.C."/>
        </authorList>
    </citation>
    <scope>NUCLEOTIDE SEQUENCE [LARGE SCALE GENOMIC DNA]</scope>
    <source>
        <strain evidence="12 13">CGMCC 1.10822</strain>
    </source>
</reference>
<dbReference type="SUPFAM" id="SSF49452">
    <property type="entry name" value="Starch-binding domain-like"/>
    <property type="match status" value="1"/>
</dbReference>
<dbReference type="GO" id="GO:0030246">
    <property type="term" value="F:carbohydrate binding"/>
    <property type="evidence" value="ECO:0007669"/>
    <property type="project" value="InterPro"/>
</dbReference>
<evidence type="ECO:0000256" key="4">
    <source>
        <dbReference type="ARBA" id="ARBA00022452"/>
    </source>
</evidence>
<proteinExistence type="inferred from homology"/>
<evidence type="ECO:0000256" key="7">
    <source>
        <dbReference type="ARBA" id="ARBA00023170"/>
    </source>
</evidence>
<sequence>MNSTKQGSPVTRTTAGPILRLTVMAAALASALLAGSPAFAQLSTATLRGQVTAAGAASTAGTPVSAVNQANGYAYRTTTRADGSYVLTGLAPGSYQIRVGEQATDTVTLSVGQTSTVDLDTVAATGATPQQIVITGSVARRDVKTSEVGTSVSREQIERLPQTTRNFLSFADLAPGVRFDVDQSGNVTLRSGAQNQDNVNVFIDGVSQKNNILRGGVSGLDSSRGNPFPQSAIAEYKVISQNYKAEFDQVSSAAITAVTKSGTNELHGDVFWDHTGTSITAMDPFQKKAEAQGIGRPSSKQDQFGMTVGGPLKKDVAHFFLAYEGKKIDDPRQVLAQNANLLPNAGIVPSLLAQQGATTSKFDEDLFLGKLDFRISDAHALEATLRVRRETDLVPEDKLLSLPGNEVARDNDEDRFDVKHTWTTDNFVNEARVGYEKYTWNPHSTASDPYIKYLVSPTNTPNNVVSVLIAGGSPNAQFREQKGLLFQDDLTYTGFDRHTLKGGFKVKRMEYDLSGTARAVDMLEQLIDNVTGIPRTTRTERAIAPIGVDFKNKQYGLYLQDDWQATDRLELNLGLRYDYEDNMLNDGYATPAERLAIFGRQDPRAGAPAGQTYAQSLAKGGITIGDYVSTGDSRKAFKNAWQPRLGFSYDLKGDRSSVVFGGWGRAYDRAVANYALDELQKNAQVNGEIWMIRNDHKAPYTDQFSFGLRQALGMWNGEAGYTNSRSRNQFNWFGGNRDPQGGWGTQSPIDPLWGSVDPFSTLVLGDFISQAKTQTVYFKVDKPYTRASRWTLSATYTYSDAQTTNKEFKNDIFNWTYGRFPGQWFPSAEVEKHRLVVAATSGDLLPWGVLMSAKATYGSGLPYRVTDCHTGFSNCYAIKGDGDNFKQVDVGLAKDIKLGFGALTLRADVINLFNSINYGGYDGWIGGPGSANSYGGDNPNVGLANSMGGPMRTLKVSARYAF</sequence>
<feature type="chain" id="PRO_5021842768" evidence="10">
    <location>
        <begin position="41"/>
        <end position="962"/>
    </location>
</feature>
<gene>
    <name evidence="12" type="ORF">IP91_02666</name>
</gene>
<dbReference type="GO" id="GO:0009279">
    <property type="term" value="C:cell outer membrane"/>
    <property type="evidence" value="ECO:0007669"/>
    <property type="project" value="UniProtKB-SubCell"/>
</dbReference>
<keyword evidence="6 9" id="KW-0472">Membrane</keyword>
<dbReference type="RefSeq" id="WP_145649521.1">
    <property type="nucleotide sequence ID" value="NZ_VLLB01000004.1"/>
</dbReference>
<dbReference type="Gene3D" id="2.170.130.10">
    <property type="entry name" value="TonB-dependent receptor, plug domain"/>
    <property type="match status" value="1"/>
</dbReference>
<dbReference type="Gene3D" id="2.60.40.1120">
    <property type="entry name" value="Carboxypeptidase-like, regulatory domain"/>
    <property type="match status" value="1"/>
</dbReference>
<evidence type="ECO:0000256" key="10">
    <source>
        <dbReference type="SAM" id="SignalP"/>
    </source>
</evidence>
<dbReference type="Pfam" id="PF13620">
    <property type="entry name" value="CarboxypepD_reg"/>
    <property type="match status" value="1"/>
</dbReference>
<protein>
    <submittedName>
        <fullName evidence="12">Outer membrane receptor protein involved in Fe transport</fullName>
    </submittedName>
</protein>
<dbReference type="GO" id="GO:0015344">
    <property type="term" value="F:siderophore uptake transmembrane transporter activity"/>
    <property type="evidence" value="ECO:0007669"/>
    <property type="project" value="TreeGrafter"/>
</dbReference>
<dbReference type="SUPFAM" id="SSF56935">
    <property type="entry name" value="Porins"/>
    <property type="match status" value="1"/>
</dbReference>
<dbReference type="OrthoDB" id="9764669at2"/>
<dbReference type="InterPro" id="IPR013784">
    <property type="entry name" value="Carb-bd-like_fold"/>
</dbReference>
<dbReference type="PANTHER" id="PTHR30069:SF46">
    <property type="entry name" value="OAR PROTEIN"/>
    <property type="match status" value="1"/>
</dbReference>
<dbReference type="Pfam" id="PF25183">
    <property type="entry name" value="OMP_b-brl_4"/>
    <property type="match status" value="2"/>
</dbReference>
<evidence type="ECO:0000256" key="6">
    <source>
        <dbReference type="ARBA" id="ARBA00023136"/>
    </source>
</evidence>
<comment type="subcellular location">
    <subcellularLocation>
        <location evidence="1 9">Cell outer membrane</location>
        <topology evidence="1 9">Multi-pass membrane protein</topology>
    </subcellularLocation>
</comment>
<dbReference type="EMBL" id="VLLB01000004">
    <property type="protein sequence ID" value="TWI65259.1"/>
    <property type="molecule type" value="Genomic_DNA"/>
</dbReference>
<keyword evidence="3 9" id="KW-0813">Transport</keyword>
<keyword evidence="8 9" id="KW-0998">Cell outer membrane</keyword>
<evidence type="ECO:0000256" key="2">
    <source>
        <dbReference type="ARBA" id="ARBA00009810"/>
    </source>
</evidence>
<evidence type="ECO:0000313" key="13">
    <source>
        <dbReference type="Proteomes" id="UP000318431"/>
    </source>
</evidence>
<evidence type="ECO:0000256" key="8">
    <source>
        <dbReference type="ARBA" id="ARBA00023237"/>
    </source>
</evidence>
<comment type="similarity">
    <text evidence="2 9">Belongs to the TonB-dependent receptor family.</text>
</comment>
<evidence type="ECO:0000259" key="11">
    <source>
        <dbReference type="Pfam" id="PF25183"/>
    </source>
</evidence>
<dbReference type="AlphaFoldDB" id="A0A562R859"/>
<evidence type="ECO:0000256" key="3">
    <source>
        <dbReference type="ARBA" id="ARBA00022448"/>
    </source>
</evidence>
<name>A0A562R859_9BURK</name>
<dbReference type="Gene3D" id="2.40.170.20">
    <property type="entry name" value="TonB-dependent receptor, beta-barrel domain"/>
    <property type="match status" value="1"/>
</dbReference>
<dbReference type="Proteomes" id="UP000318431">
    <property type="component" value="Unassembled WGS sequence"/>
</dbReference>
<dbReference type="InterPro" id="IPR036942">
    <property type="entry name" value="Beta-barrel_TonB_sf"/>
</dbReference>
<comment type="caution">
    <text evidence="12">The sequence shown here is derived from an EMBL/GenBank/DDBJ whole genome shotgun (WGS) entry which is preliminary data.</text>
</comment>
<dbReference type="GO" id="GO:0044718">
    <property type="term" value="P:siderophore transmembrane transport"/>
    <property type="evidence" value="ECO:0007669"/>
    <property type="project" value="TreeGrafter"/>
</dbReference>
<dbReference type="InterPro" id="IPR057601">
    <property type="entry name" value="Oar-like_b-barrel"/>
</dbReference>
<feature type="signal peptide" evidence="10">
    <location>
        <begin position="1"/>
        <end position="40"/>
    </location>
</feature>
<evidence type="ECO:0000313" key="12">
    <source>
        <dbReference type="EMBL" id="TWI65259.1"/>
    </source>
</evidence>
<keyword evidence="10" id="KW-0732">Signal</keyword>
<evidence type="ECO:0000256" key="9">
    <source>
        <dbReference type="PROSITE-ProRule" id="PRU01360"/>
    </source>
</evidence>
<dbReference type="PROSITE" id="PS52016">
    <property type="entry name" value="TONB_DEPENDENT_REC_3"/>
    <property type="match status" value="1"/>
</dbReference>
<organism evidence="12 13">
    <name type="scientific">Pseudoduganella lurida</name>
    <dbReference type="NCBI Taxonomy" id="1036180"/>
    <lineage>
        <taxon>Bacteria</taxon>
        <taxon>Pseudomonadati</taxon>
        <taxon>Pseudomonadota</taxon>
        <taxon>Betaproteobacteria</taxon>
        <taxon>Burkholderiales</taxon>
        <taxon>Oxalobacteraceae</taxon>
        <taxon>Telluria group</taxon>
        <taxon>Pseudoduganella</taxon>
    </lineage>
</organism>
<evidence type="ECO:0000256" key="5">
    <source>
        <dbReference type="ARBA" id="ARBA00022692"/>
    </source>
</evidence>